<dbReference type="AlphaFoldDB" id="A0A0M8K706"/>
<reference evidence="4" key="3">
    <citation type="submission" date="2015-08" db="EMBL/GenBank/DDBJ databases">
        <title>Draft Genome Sequence of a Heterotrophic Facultative Anaerobic Bacterium Ardenticatena maritima Strain 110S.</title>
        <authorList>
            <person name="Kawaichi S."/>
            <person name="Yoshida T."/>
            <person name="Sako Y."/>
            <person name="Nakamura R."/>
        </authorList>
    </citation>
    <scope>NUCLEOTIDE SEQUENCE [LARGE SCALE GENOMIC DNA]</scope>
    <source>
        <strain evidence="4">110S</strain>
    </source>
</reference>
<protein>
    <submittedName>
        <fullName evidence="3">Glycosyl transferase</fullName>
    </submittedName>
</protein>
<reference evidence="2 4" key="1">
    <citation type="journal article" date="2015" name="Genome Announc.">
        <title>Draft Genome Sequence of a Heterotrophic Facultative Anaerobic Thermophilic Bacterium, Ardenticatena maritima Strain 110ST.</title>
        <authorList>
            <person name="Kawaichi S."/>
            <person name="Yoshida T."/>
            <person name="Sako Y."/>
            <person name="Nakamura R."/>
        </authorList>
    </citation>
    <scope>NUCLEOTIDE SEQUENCE [LARGE SCALE GENOMIC DNA]</scope>
    <source>
        <strain evidence="2 4">110S</strain>
    </source>
</reference>
<dbReference type="EMBL" id="BBZA01000003">
    <property type="protein sequence ID" value="GAP61616.1"/>
    <property type="molecule type" value="Genomic_DNA"/>
</dbReference>
<sequence>MRIALVHDWLNQMGGAENVLITLKEIFPEAPVFTSIYDPDAMPSLMREWEIHTSFLNRIPGITKRHQAFLPLYPLAFEQFDFSGFDVVISNKSGFCHGIITPPQTLHICYCLTPTRYLWNTSTYIAREGIGGWAKRVLPPFLSALRVWDRVAADRVDRFVSISTAIQHRVRKFYRRDSVIIYPPVETSRFATDAPPGEYDLIVSRLIPYKRIDLAVKAYTQLQKPLVIIGDGRDREALERIAGPTVRFLGRVSDEELPRWVQGCRAFVFPGEEDFGIAPIEAQAAGRPVIAFAAGGALDTVIEGVTGTFFHEQTPAALAEAVQRLDRMTFDPDRIRRHAVRFDTTAFKTAIREFVEEAFAEHQARFRQGVRHTEEVG</sequence>
<evidence type="ECO:0000313" key="5">
    <source>
        <dbReference type="Proteomes" id="UP000050502"/>
    </source>
</evidence>
<reference evidence="3 5" key="2">
    <citation type="submission" date="2015-07" db="EMBL/GenBank/DDBJ databases">
        <title>Whole genome sequence of Ardenticatena maritima DSM 23922.</title>
        <authorList>
            <person name="Hemp J."/>
            <person name="Ward L.M."/>
            <person name="Pace L.A."/>
            <person name="Fischer W.W."/>
        </authorList>
    </citation>
    <scope>NUCLEOTIDE SEQUENCE [LARGE SCALE GENOMIC DNA]</scope>
    <source>
        <strain evidence="3 5">110S</strain>
    </source>
</reference>
<evidence type="ECO:0000313" key="3">
    <source>
        <dbReference type="EMBL" id="KPL88616.1"/>
    </source>
</evidence>
<dbReference type="STRING" id="872965.SE16_07685"/>
<dbReference type="PANTHER" id="PTHR45947">
    <property type="entry name" value="SULFOQUINOVOSYL TRANSFERASE SQD2"/>
    <property type="match status" value="1"/>
</dbReference>
<feature type="domain" description="Glycosyl transferase family 1" evidence="1">
    <location>
        <begin position="201"/>
        <end position="325"/>
    </location>
</feature>
<name>A0A0M8K706_9CHLR</name>
<organism evidence="2 4">
    <name type="scientific">Ardenticatena maritima</name>
    <dbReference type="NCBI Taxonomy" id="872965"/>
    <lineage>
        <taxon>Bacteria</taxon>
        <taxon>Bacillati</taxon>
        <taxon>Chloroflexota</taxon>
        <taxon>Ardenticatenia</taxon>
        <taxon>Ardenticatenales</taxon>
        <taxon>Ardenticatenaceae</taxon>
        <taxon>Ardenticatena</taxon>
    </lineage>
</organism>
<dbReference type="EMBL" id="LGKN01000004">
    <property type="protein sequence ID" value="KPL88616.1"/>
    <property type="molecule type" value="Genomic_DNA"/>
</dbReference>
<dbReference type="RefSeq" id="WP_054491573.1">
    <property type="nucleotide sequence ID" value="NZ_BBZA01000003.1"/>
</dbReference>
<dbReference type="Pfam" id="PF00534">
    <property type="entry name" value="Glycos_transf_1"/>
    <property type="match status" value="1"/>
</dbReference>
<dbReference type="Gene3D" id="3.40.50.2000">
    <property type="entry name" value="Glycogen Phosphorylase B"/>
    <property type="match status" value="2"/>
</dbReference>
<keyword evidence="3" id="KW-0808">Transferase</keyword>
<dbReference type="Proteomes" id="UP000050502">
    <property type="component" value="Unassembled WGS sequence"/>
</dbReference>
<comment type="caution">
    <text evidence="2">The sequence shown here is derived from an EMBL/GenBank/DDBJ whole genome shotgun (WGS) entry which is preliminary data.</text>
</comment>
<dbReference type="Proteomes" id="UP000037784">
    <property type="component" value="Unassembled WGS sequence"/>
</dbReference>
<dbReference type="InterPro" id="IPR050194">
    <property type="entry name" value="Glycosyltransferase_grp1"/>
</dbReference>
<dbReference type="OrthoDB" id="9801609at2"/>
<dbReference type="SUPFAM" id="SSF53756">
    <property type="entry name" value="UDP-Glycosyltransferase/glycogen phosphorylase"/>
    <property type="match status" value="1"/>
</dbReference>
<dbReference type="PANTHER" id="PTHR45947:SF3">
    <property type="entry name" value="SULFOQUINOVOSYL TRANSFERASE SQD2"/>
    <property type="match status" value="1"/>
</dbReference>
<accession>A0A0M8K706</accession>
<proteinExistence type="predicted"/>
<dbReference type="InterPro" id="IPR001296">
    <property type="entry name" value="Glyco_trans_1"/>
</dbReference>
<evidence type="ECO:0000313" key="2">
    <source>
        <dbReference type="EMBL" id="GAP61616.1"/>
    </source>
</evidence>
<dbReference type="GO" id="GO:0016757">
    <property type="term" value="F:glycosyltransferase activity"/>
    <property type="evidence" value="ECO:0007669"/>
    <property type="project" value="InterPro"/>
</dbReference>
<evidence type="ECO:0000259" key="1">
    <source>
        <dbReference type="Pfam" id="PF00534"/>
    </source>
</evidence>
<dbReference type="PATRIC" id="fig|872965.6.peg.1575"/>
<gene>
    <name evidence="2" type="ORF">ARMA_0039</name>
    <name evidence="3" type="ORF">SE16_07685</name>
</gene>
<keyword evidence="4" id="KW-1185">Reference proteome</keyword>
<dbReference type="InParanoid" id="A0A0M8K706"/>
<evidence type="ECO:0000313" key="4">
    <source>
        <dbReference type="Proteomes" id="UP000037784"/>
    </source>
</evidence>